<dbReference type="Pfam" id="PF00097">
    <property type="entry name" value="zf-C3HC4"/>
    <property type="match status" value="1"/>
</dbReference>
<evidence type="ECO:0000256" key="2">
    <source>
        <dbReference type="ARBA" id="ARBA00022771"/>
    </source>
</evidence>
<dbReference type="EMBL" id="CAJJDN010000093">
    <property type="protein sequence ID" value="CAD8109482.1"/>
    <property type="molecule type" value="Genomic_DNA"/>
</dbReference>
<dbReference type="GO" id="GO:0008270">
    <property type="term" value="F:zinc ion binding"/>
    <property type="evidence" value="ECO:0007669"/>
    <property type="project" value="UniProtKB-KW"/>
</dbReference>
<dbReference type="AlphaFoldDB" id="A0A8S1Q2W0"/>
<dbReference type="PROSITE" id="PS50089">
    <property type="entry name" value="ZF_RING_2"/>
    <property type="match status" value="1"/>
</dbReference>
<protein>
    <recommendedName>
        <fullName evidence="5">RING-type domain-containing protein</fullName>
    </recommendedName>
</protein>
<dbReference type="PANTHER" id="PTHR12109">
    <property type="entry name" value="RING FINGER PROTEIN 141-RELATED"/>
    <property type="match status" value="1"/>
</dbReference>
<organism evidence="6 7">
    <name type="scientific">Paramecium sonneborni</name>
    <dbReference type="NCBI Taxonomy" id="65129"/>
    <lineage>
        <taxon>Eukaryota</taxon>
        <taxon>Sar</taxon>
        <taxon>Alveolata</taxon>
        <taxon>Ciliophora</taxon>
        <taxon>Intramacronucleata</taxon>
        <taxon>Oligohymenophorea</taxon>
        <taxon>Peniculida</taxon>
        <taxon>Parameciidae</taxon>
        <taxon>Paramecium</taxon>
    </lineage>
</organism>
<dbReference type="InterPro" id="IPR018957">
    <property type="entry name" value="Znf_C3HC4_RING-type"/>
</dbReference>
<keyword evidence="2 4" id="KW-0863">Zinc-finger</keyword>
<reference evidence="6" key="1">
    <citation type="submission" date="2021-01" db="EMBL/GenBank/DDBJ databases">
        <authorList>
            <consortium name="Genoscope - CEA"/>
            <person name="William W."/>
        </authorList>
    </citation>
    <scope>NUCLEOTIDE SEQUENCE</scope>
</reference>
<dbReference type="Proteomes" id="UP000692954">
    <property type="component" value="Unassembled WGS sequence"/>
</dbReference>
<dbReference type="PROSITE" id="PS00518">
    <property type="entry name" value="ZF_RING_1"/>
    <property type="match status" value="1"/>
</dbReference>
<dbReference type="SMART" id="SM00184">
    <property type="entry name" value="RING"/>
    <property type="match status" value="1"/>
</dbReference>
<evidence type="ECO:0000256" key="4">
    <source>
        <dbReference type="PROSITE-ProRule" id="PRU00175"/>
    </source>
</evidence>
<feature type="domain" description="RING-type" evidence="5">
    <location>
        <begin position="22"/>
        <end position="61"/>
    </location>
</feature>
<keyword evidence="3" id="KW-0862">Zinc</keyword>
<evidence type="ECO:0000256" key="3">
    <source>
        <dbReference type="ARBA" id="ARBA00022833"/>
    </source>
</evidence>
<evidence type="ECO:0000313" key="7">
    <source>
        <dbReference type="Proteomes" id="UP000692954"/>
    </source>
</evidence>
<evidence type="ECO:0000313" key="6">
    <source>
        <dbReference type="EMBL" id="CAD8109482.1"/>
    </source>
</evidence>
<comment type="caution">
    <text evidence="6">The sequence shown here is derived from an EMBL/GenBank/DDBJ whole genome shotgun (WGS) entry which is preliminary data.</text>
</comment>
<accession>A0A8S1Q2W0</accession>
<evidence type="ECO:0000259" key="5">
    <source>
        <dbReference type="PROSITE" id="PS50089"/>
    </source>
</evidence>
<dbReference type="InterPro" id="IPR017907">
    <property type="entry name" value="Znf_RING_CS"/>
</dbReference>
<dbReference type="InterPro" id="IPR001841">
    <property type="entry name" value="Znf_RING"/>
</dbReference>
<proteinExistence type="predicted"/>
<dbReference type="InterPro" id="IPR047126">
    <property type="entry name" value="RNF141-like"/>
</dbReference>
<keyword evidence="7" id="KW-1185">Reference proteome</keyword>
<sequence length="113" mass="13234">MQKIQTDIKQGKQEDQTLNEQCEICYTEIKIKGLLAKCKHYFCFNCVLKWTKKQKSCPKCRSQVTKICKSWKRKTNRPLIIYLSNSESDNSDSDQDYIPIDTLVGKYGPEDFI</sequence>
<dbReference type="OrthoDB" id="185175at2759"/>
<keyword evidence="1" id="KW-0479">Metal-binding</keyword>
<evidence type="ECO:0000256" key="1">
    <source>
        <dbReference type="ARBA" id="ARBA00022723"/>
    </source>
</evidence>
<name>A0A8S1Q2W0_9CILI</name>
<gene>
    <name evidence="6" type="ORF">PSON_ATCC_30995.1.T0930201</name>
</gene>